<evidence type="ECO:0000313" key="2">
    <source>
        <dbReference type="EMBL" id="QUB86584.1"/>
    </source>
</evidence>
<sequence length="157" mass="17270">MKQMKKGIALLCLMALTIGFMVSCSKMDVGYLRTTGASFAPDSLNAFHNIDPTSDRAINKLPFVSTRIQGVAGTNPVNFELAGVKADRQENVQLFMNLYKEGKISVTGGLIVVTLEAAQKLPNGRYRLSLKVYNEDHETVLDDVFKVVVTDDELVID</sequence>
<dbReference type="EMBL" id="CP072370">
    <property type="protein sequence ID" value="QUB86584.1"/>
    <property type="molecule type" value="Genomic_DNA"/>
</dbReference>
<dbReference type="OrthoDB" id="1096881at2"/>
<evidence type="ECO:0000313" key="3">
    <source>
        <dbReference type="Proteomes" id="UP000060345"/>
    </source>
</evidence>
<dbReference type="PROSITE" id="PS51257">
    <property type="entry name" value="PROKAR_LIPOPROTEIN"/>
    <property type="match status" value="1"/>
</dbReference>
<evidence type="ECO:0000313" key="1">
    <source>
        <dbReference type="EMBL" id="AKU68960.1"/>
    </source>
</evidence>
<dbReference type="Proteomes" id="UP000682005">
    <property type="component" value="Chromosome 1"/>
</dbReference>
<dbReference type="RefSeq" id="WP_025077601.1">
    <property type="nucleotide sequence ID" value="NZ_BAKO01000002.1"/>
</dbReference>
<dbReference type="STRING" id="1236517.ADJ77_03820"/>
<reference evidence="1 3" key="1">
    <citation type="submission" date="2015-07" db="EMBL/GenBank/DDBJ databases">
        <authorList>
            <person name="Noorani M."/>
        </authorList>
    </citation>
    <scope>NUCLEOTIDE SEQUENCE [LARGE SCALE GENOMIC DNA]</scope>
    <source>
        <strain evidence="1 3">W1435</strain>
    </source>
</reference>
<keyword evidence="4" id="KW-1185">Reference proteome</keyword>
<dbReference type="AlphaFoldDB" id="A0A0K1NIU2"/>
<dbReference type="Proteomes" id="UP000060345">
    <property type="component" value="Chromosome 1"/>
</dbReference>
<gene>
    <name evidence="1" type="ORF">ADJ77_03820</name>
    <name evidence="2" type="ORF">J5A51_10940</name>
</gene>
<evidence type="ECO:0008006" key="5">
    <source>
        <dbReference type="Google" id="ProtNLM"/>
    </source>
</evidence>
<reference evidence="2 4" key="2">
    <citation type="submission" date="2021-03" db="EMBL/GenBank/DDBJ databases">
        <title>Human Oral Microbial Genomes.</title>
        <authorList>
            <person name="Johnston C.D."/>
            <person name="Chen T."/>
            <person name="Dewhirst F.E."/>
        </authorList>
    </citation>
    <scope>NUCLEOTIDE SEQUENCE [LARGE SCALE GENOMIC DNA]</scope>
    <source>
        <strain evidence="2 4">W1435</strain>
    </source>
</reference>
<organism evidence="1 3">
    <name type="scientific">Prevotella fusca JCM 17724</name>
    <dbReference type="NCBI Taxonomy" id="1236517"/>
    <lineage>
        <taxon>Bacteria</taxon>
        <taxon>Pseudomonadati</taxon>
        <taxon>Bacteroidota</taxon>
        <taxon>Bacteroidia</taxon>
        <taxon>Bacteroidales</taxon>
        <taxon>Prevotellaceae</taxon>
        <taxon>Prevotella</taxon>
    </lineage>
</organism>
<name>A0A0K1NIU2_9BACT</name>
<accession>A0A0K1NIU2</accession>
<dbReference type="EMBL" id="CP012074">
    <property type="protein sequence ID" value="AKU68960.1"/>
    <property type="molecule type" value="Genomic_DNA"/>
</dbReference>
<proteinExistence type="predicted"/>
<protein>
    <recommendedName>
        <fullName evidence="5">Lipoprotein</fullName>
    </recommendedName>
</protein>
<dbReference type="eggNOG" id="ENOG5033FII">
    <property type="taxonomic scope" value="Bacteria"/>
</dbReference>
<evidence type="ECO:0000313" key="4">
    <source>
        <dbReference type="Proteomes" id="UP000682005"/>
    </source>
</evidence>
<dbReference type="KEGG" id="pfus:ADJ77_03820"/>